<dbReference type="InterPro" id="IPR027961">
    <property type="entry name" value="DUF4442"/>
</dbReference>
<evidence type="ECO:0008006" key="2">
    <source>
        <dbReference type="Google" id="ProtNLM"/>
    </source>
</evidence>
<dbReference type="Pfam" id="PF14539">
    <property type="entry name" value="DUF4442"/>
    <property type="match status" value="1"/>
</dbReference>
<dbReference type="Gene3D" id="3.10.129.10">
    <property type="entry name" value="Hotdog Thioesterase"/>
    <property type="match status" value="1"/>
</dbReference>
<reference evidence="1" key="1">
    <citation type="submission" date="2018-06" db="EMBL/GenBank/DDBJ databases">
        <authorList>
            <person name="Zhirakovskaya E."/>
        </authorList>
    </citation>
    <scope>NUCLEOTIDE SEQUENCE</scope>
</reference>
<organism evidence="1">
    <name type="scientific">hydrothermal vent metagenome</name>
    <dbReference type="NCBI Taxonomy" id="652676"/>
    <lineage>
        <taxon>unclassified sequences</taxon>
        <taxon>metagenomes</taxon>
        <taxon>ecological metagenomes</taxon>
    </lineage>
</organism>
<proteinExistence type="predicted"/>
<dbReference type="InterPro" id="IPR029069">
    <property type="entry name" value="HotDog_dom_sf"/>
</dbReference>
<name>A0A3B0VEC1_9ZZZZ</name>
<dbReference type="AlphaFoldDB" id="A0A3B0VEC1"/>
<dbReference type="SUPFAM" id="SSF54637">
    <property type="entry name" value="Thioesterase/thiol ester dehydrase-isomerase"/>
    <property type="match status" value="1"/>
</dbReference>
<gene>
    <name evidence="1" type="ORF">MNBD_BACTEROID07-1043</name>
</gene>
<protein>
    <recommendedName>
        <fullName evidence="2">DUF4442 domain-containing protein</fullName>
    </recommendedName>
</protein>
<dbReference type="EMBL" id="UOET01000483">
    <property type="protein sequence ID" value="VAW30174.1"/>
    <property type="molecule type" value="Genomic_DNA"/>
</dbReference>
<evidence type="ECO:0000313" key="1">
    <source>
        <dbReference type="EMBL" id="VAW30174.1"/>
    </source>
</evidence>
<accession>A0A3B0VEC1</accession>
<sequence length="170" mass="19828">MKCFQTDKKESFSSRIKRFGFNLFPAYHCSGGKVRFISSDWKEIHVSVKLTWKTRNYVGTVFGGSSYSALDPMFMIQLIQLLGSDYVVWDKEATVKFIRPISHQVCARFLITDKLIAEIKETVTKQKEMTLELPASFVDKTGKKYVEVNKKLYIADKAFYREKRKRKKSK</sequence>